<gene>
    <name evidence="3" type="ORF">RBH19_09555</name>
</gene>
<feature type="domain" description="AsmA" evidence="2">
    <location>
        <begin position="494"/>
        <end position="673"/>
    </location>
</feature>
<name>A0ABU0W7V7_9GAMM</name>
<evidence type="ECO:0000259" key="2">
    <source>
        <dbReference type="Pfam" id="PF05170"/>
    </source>
</evidence>
<protein>
    <submittedName>
        <fullName evidence="3">AsmA family protein</fullName>
    </submittedName>
</protein>
<dbReference type="PANTHER" id="PTHR30441">
    <property type="entry name" value="DUF748 DOMAIN-CONTAINING PROTEIN"/>
    <property type="match status" value="1"/>
</dbReference>
<feature type="domain" description="AsmA" evidence="2">
    <location>
        <begin position="1"/>
        <end position="193"/>
    </location>
</feature>
<dbReference type="EMBL" id="JAVDDT010000006">
    <property type="protein sequence ID" value="MDQ2070122.1"/>
    <property type="molecule type" value="Genomic_DNA"/>
</dbReference>
<reference evidence="3 4" key="1">
    <citation type="submission" date="2023-08" db="EMBL/GenBank/DDBJ databases">
        <title>Whole-genome sequencing of halo(alkali)philic microorganisms from hypersaline lakes.</title>
        <authorList>
            <person name="Sorokin D.Y."/>
            <person name="Abbas B."/>
            <person name="Merkel A.Y."/>
        </authorList>
    </citation>
    <scope>NUCLEOTIDE SEQUENCE [LARGE SCALE GENOMIC DNA]</scope>
    <source>
        <strain evidence="3 4">AB-CW4</strain>
    </source>
</reference>
<comment type="caution">
    <text evidence="3">The sequence shown here is derived from an EMBL/GenBank/DDBJ whole genome shotgun (WGS) entry which is preliminary data.</text>
</comment>
<dbReference type="Pfam" id="PF05170">
    <property type="entry name" value="AsmA"/>
    <property type="match status" value="2"/>
</dbReference>
<feature type="region of interest" description="Disordered" evidence="1">
    <location>
        <begin position="750"/>
        <end position="781"/>
    </location>
</feature>
<dbReference type="RefSeq" id="WP_306728622.1">
    <property type="nucleotide sequence ID" value="NZ_JAVDDT010000006.1"/>
</dbReference>
<sequence>MRKLAIVLGILLAALLALLAIAVVAVSLLFDPNDYREDIEQAVRDATGRELRIEEDLSLSVFPWLGVETGRVVLGNAEGFEGDFFRLDAADVRLRLIPLIRGRLEVAEIRVDGLQLHLAVNADGVGNWEDLIVEVDEPAEAPPVEEGELDLAALEAITVGGLRLSNAALSWRDETTGLQAEASNWALRLGEIRWGDPLNFDTGLDFRLNEPAMSGRFEGEGLLLAVLNDENRIYLNDMAFRLDLEGEDLPDSPLAMRLGWDSLVMDMDADGLALEGLVGRLGDMPFGGEVVVARLSEAPAVDFRLASGEFPATALAPFLDDAAPEGLRLQGLGELSWRLAGQLDLGSEELVLGDGWLNFGHGRVEFPTRITALGSEEQRIQSTLRLSEFSPRALLEAIGLADEFLPETRDPDVLTRFSLTAAFGMQGESLSLEDMDIVLDDSRITGQLRLPSLEPLALRFDLGLDAIDLDRYTAPDEDAPVVEGEPLDLDAIEIPVDAIRGQDVDGRLRIDRLQLAGMNLESVEAGVRIADDRLRLAPIDARLYGGRQSGELLVDASGDEPVIRFTERLSDVRIAGLLGDLFNIEQLSGLANVHMELSGRGRTVGELRPTLNGNMRLAFDEGAVEGTDLAHEFSRATRSLREDRSVREDRGRTPFSALGLSGTVEEGRLVSEDFALITEGLMLSGGGWLSLVDLSMDYRLGARLRGEAGAGMGADDGQLQGRELALRMTGTPLAPRFSFDTDRLLRQLAEERTRDTRERAREEARETEEELRQRLRDMRRR</sequence>
<dbReference type="Proteomes" id="UP001239019">
    <property type="component" value="Unassembled WGS sequence"/>
</dbReference>
<accession>A0ABU0W7V7</accession>
<proteinExistence type="predicted"/>
<dbReference type="InterPro" id="IPR052894">
    <property type="entry name" value="AsmA-related"/>
</dbReference>
<dbReference type="PANTHER" id="PTHR30441:SF4">
    <property type="entry name" value="PROTEIN ASMA"/>
    <property type="match status" value="1"/>
</dbReference>
<evidence type="ECO:0000313" key="3">
    <source>
        <dbReference type="EMBL" id="MDQ2070122.1"/>
    </source>
</evidence>
<evidence type="ECO:0000256" key="1">
    <source>
        <dbReference type="SAM" id="MobiDB-lite"/>
    </source>
</evidence>
<keyword evidence="4" id="KW-1185">Reference proteome</keyword>
<organism evidence="3 4">
    <name type="scientific">Natronospira bacteriovora</name>
    <dbReference type="NCBI Taxonomy" id="3069753"/>
    <lineage>
        <taxon>Bacteria</taxon>
        <taxon>Pseudomonadati</taxon>
        <taxon>Pseudomonadota</taxon>
        <taxon>Gammaproteobacteria</taxon>
        <taxon>Natronospirales</taxon>
        <taxon>Natronospiraceae</taxon>
        <taxon>Natronospira</taxon>
    </lineage>
</organism>
<evidence type="ECO:0000313" key="4">
    <source>
        <dbReference type="Proteomes" id="UP001239019"/>
    </source>
</evidence>
<dbReference type="InterPro" id="IPR007844">
    <property type="entry name" value="AsmA"/>
</dbReference>